<name>A0ABN1WYK1_9ACTN</name>
<dbReference type="Proteomes" id="UP001500037">
    <property type="component" value="Unassembled WGS sequence"/>
</dbReference>
<evidence type="ECO:0000313" key="2">
    <source>
        <dbReference type="Proteomes" id="UP001500037"/>
    </source>
</evidence>
<organism evidence="1 2">
    <name type="scientific">Kitasatospora nipponensis</name>
    <dbReference type="NCBI Taxonomy" id="258049"/>
    <lineage>
        <taxon>Bacteria</taxon>
        <taxon>Bacillati</taxon>
        <taxon>Actinomycetota</taxon>
        <taxon>Actinomycetes</taxon>
        <taxon>Kitasatosporales</taxon>
        <taxon>Streptomycetaceae</taxon>
        <taxon>Kitasatospora</taxon>
    </lineage>
</organism>
<proteinExistence type="predicted"/>
<keyword evidence="2" id="KW-1185">Reference proteome</keyword>
<protein>
    <submittedName>
        <fullName evidence="1">Uncharacterized protein</fullName>
    </submittedName>
</protein>
<gene>
    <name evidence="1" type="ORF">GCM10009665_67480</name>
</gene>
<comment type="caution">
    <text evidence="1">The sequence shown here is derived from an EMBL/GenBank/DDBJ whole genome shotgun (WGS) entry which is preliminary data.</text>
</comment>
<reference evidence="1 2" key="1">
    <citation type="journal article" date="2019" name="Int. J. Syst. Evol. Microbiol.">
        <title>The Global Catalogue of Microorganisms (GCM) 10K type strain sequencing project: providing services to taxonomists for standard genome sequencing and annotation.</title>
        <authorList>
            <consortium name="The Broad Institute Genomics Platform"/>
            <consortium name="The Broad Institute Genome Sequencing Center for Infectious Disease"/>
            <person name="Wu L."/>
            <person name="Ma J."/>
        </authorList>
    </citation>
    <scope>NUCLEOTIDE SEQUENCE [LARGE SCALE GENOMIC DNA]</scope>
    <source>
        <strain evidence="1 2">JCM 13004</strain>
    </source>
</reference>
<sequence length="72" mass="8135">MAIVWQVSACARPLPVAAERDIAKAKVRPRLVMTPHPRGRPRPPPRRYRVGEELAWACESVRWTYAVSAVLS</sequence>
<dbReference type="EMBL" id="BAAALF010000201">
    <property type="protein sequence ID" value="GAA1269506.1"/>
    <property type="molecule type" value="Genomic_DNA"/>
</dbReference>
<accession>A0ABN1WYK1</accession>
<evidence type="ECO:0000313" key="1">
    <source>
        <dbReference type="EMBL" id="GAA1269506.1"/>
    </source>
</evidence>